<dbReference type="UniPathway" id="UPA00223">
    <property type="reaction ID" value="UER01007"/>
</dbReference>
<feature type="active site" description="Proton donor/acceptor" evidence="3">
    <location>
        <position position="186"/>
    </location>
</feature>
<name>F4BIS1_9GAMM</name>
<evidence type="ECO:0000256" key="2">
    <source>
        <dbReference type="ARBA" id="ARBA00023239"/>
    </source>
</evidence>
<feature type="site" description="Important for catalytic activity" evidence="3">
    <location>
        <position position="329"/>
    </location>
</feature>
<dbReference type="PANTHER" id="PTHR11444">
    <property type="entry name" value="ASPARTATEAMMONIA/ARGININOSUCCINATE/ADENYLOSUCCINATE LYASE"/>
    <property type="match status" value="1"/>
</dbReference>
<keyword evidence="3" id="KW-0816">Tricarboxylic acid cycle</keyword>
<dbReference type="KEGG" id="fcn:FN3523_0208"/>
<dbReference type="PANTHER" id="PTHR11444:SF1">
    <property type="entry name" value="FUMARATE HYDRATASE, MITOCHONDRIAL"/>
    <property type="match status" value="1"/>
</dbReference>
<dbReference type="GO" id="GO:0006106">
    <property type="term" value="P:fumarate metabolic process"/>
    <property type="evidence" value="ECO:0007669"/>
    <property type="project" value="InterPro"/>
</dbReference>
<dbReference type="GO" id="GO:0005737">
    <property type="term" value="C:cytoplasm"/>
    <property type="evidence" value="ECO:0007669"/>
    <property type="project" value="UniProtKB-SubCell"/>
</dbReference>
<feature type="binding site" evidence="3">
    <location>
        <begin position="322"/>
        <end position="324"/>
    </location>
    <ligand>
        <name>substrate</name>
    </ligand>
</feature>
<dbReference type="EMBL" id="CP002558">
    <property type="protein sequence ID" value="AEB28065.1"/>
    <property type="molecule type" value="Genomic_DNA"/>
</dbReference>
<dbReference type="InterPro" id="IPR005677">
    <property type="entry name" value="Fum_hydII"/>
</dbReference>
<evidence type="ECO:0000259" key="5">
    <source>
        <dbReference type="Pfam" id="PF10415"/>
    </source>
</evidence>
<evidence type="ECO:0000259" key="4">
    <source>
        <dbReference type="Pfam" id="PF00206"/>
    </source>
</evidence>
<dbReference type="SUPFAM" id="SSF48557">
    <property type="entry name" value="L-aspartase-like"/>
    <property type="match status" value="1"/>
</dbReference>
<dbReference type="GO" id="GO:0006099">
    <property type="term" value="P:tricarboxylic acid cycle"/>
    <property type="evidence" value="ECO:0007669"/>
    <property type="project" value="UniProtKB-UniRule"/>
</dbReference>
<dbReference type="HOGENOM" id="CLU_021594_4_1_6"/>
<organism evidence="6 7">
    <name type="scientific">Francisella hispaniensis</name>
    <dbReference type="NCBI Taxonomy" id="622488"/>
    <lineage>
        <taxon>Bacteria</taxon>
        <taxon>Pseudomonadati</taxon>
        <taxon>Pseudomonadota</taxon>
        <taxon>Gammaproteobacteria</taxon>
        <taxon>Thiotrichales</taxon>
        <taxon>Francisellaceae</taxon>
        <taxon>Francisella</taxon>
    </lineage>
</organism>
<comment type="similarity">
    <text evidence="1 3">Belongs to the class-II fumarase/aspartase family. Fumarase subfamily.</text>
</comment>
<evidence type="ECO:0000313" key="6">
    <source>
        <dbReference type="EMBL" id="AEB28065.1"/>
    </source>
</evidence>
<dbReference type="EC" id="4.2.1.2" evidence="3"/>
<feature type="binding site" evidence="3">
    <location>
        <position position="185"/>
    </location>
    <ligand>
        <name>substrate</name>
    </ligand>
</feature>
<dbReference type="eggNOG" id="COG0114">
    <property type="taxonomic scope" value="Bacteria"/>
</dbReference>
<dbReference type="Gene3D" id="1.10.275.10">
    <property type="entry name" value="Fumarase/aspartase (N-terminal domain)"/>
    <property type="match status" value="1"/>
</dbReference>
<dbReference type="FunFam" id="1.20.200.10:FF:000001">
    <property type="entry name" value="Fumarate hydratase, mitochondrial"/>
    <property type="match status" value="1"/>
</dbReference>
<evidence type="ECO:0000256" key="3">
    <source>
        <dbReference type="HAMAP-Rule" id="MF_00743"/>
    </source>
</evidence>
<protein>
    <recommendedName>
        <fullName evidence="3">Fumarate hydratase class II</fullName>
        <shortName evidence="3">Fumarase C</shortName>
        <ecNumber evidence="3">4.2.1.2</ecNumber>
    </recommendedName>
    <alternativeName>
        <fullName evidence="3">Aerobic fumarase</fullName>
    </alternativeName>
    <alternativeName>
        <fullName evidence="3">Iron-independent fumarase</fullName>
    </alternativeName>
</protein>
<evidence type="ECO:0000313" key="7">
    <source>
        <dbReference type="Proteomes" id="UP000008303"/>
    </source>
</evidence>
<dbReference type="AlphaFoldDB" id="F4BIS1"/>
<dbReference type="InterPro" id="IPR018951">
    <property type="entry name" value="Fumarase_C_C"/>
</dbReference>
<comment type="subcellular location">
    <subcellularLocation>
        <location evidence="3">Cytoplasm</location>
    </subcellularLocation>
</comment>
<gene>
    <name evidence="3" type="primary">fumC</name>
    <name evidence="6" type="ordered locus">FN3523_0208</name>
</gene>
<dbReference type="Gene3D" id="1.10.40.30">
    <property type="entry name" value="Fumarase/aspartase (C-terminal domain)"/>
    <property type="match status" value="1"/>
</dbReference>
<keyword evidence="3" id="KW-0963">Cytoplasm</keyword>
<dbReference type="InterPro" id="IPR022761">
    <property type="entry name" value="Fumarate_lyase_N"/>
</dbReference>
<feature type="active site" evidence="3">
    <location>
        <position position="316"/>
    </location>
</feature>
<feature type="domain" description="Fumarate lyase N-terminal" evidence="4">
    <location>
        <begin position="10"/>
        <end position="340"/>
    </location>
</feature>
<dbReference type="NCBIfam" id="TIGR00979">
    <property type="entry name" value="fumC_II"/>
    <property type="match status" value="1"/>
</dbReference>
<dbReference type="FunFam" id="1.10.275.10:FF:000001">
    <property type="entry name" value="Fumarate hydratase, mitochondrial"/>
    <property type="match status" value="1"/>
</dbReference>
<dbReference type="NCBIfam" id="NF008909">
    <property type="entry name" value="PRK12273.1"/>
    <property type="match status" value="1"/>
</dbReference>
<feature type="domain" description="Fumarase C C-terminal" evidence="5">
    <location>
        <begin position="406"/>
        <end position="459"/>
    </location>
</feature>
<accession>F4BIS1</accession>
<sequence>MRRVETDSTGQIEVDNDKYWGAQTQRSIEHFSIGDDLMPIEVIKALAIIKKAAAMTNHQLGILAQAKKEIIIKVANEIIAGELDEHFPLRVWMTGSGTQSNMNVNEVISNRAIELLGGKKGSKNPIHPNDDVNMSQSSNDTFPSAMYIATAVEVNNRLLPAVEYMQQQLADKAKQWDDIVKIGRTHMQDAVPLTLGQEFSGYAALLEKNIGRIKESLKDVYELALGGTAVGTGLNAPDGFAEIAAKYIAAITSLPFVSATNKFEVQGSHDALVAIMGQLKTLANSLFKIANDIRLLSCGPRAGFHELLIPENEPGSSIMPGKVNPTQCEAMAMVAAQVMGYDVALSIGGSAGYLEMNVYKPLIIFNIIQSIKIISDSCINFTRYLLEGMKPNHDKIEFYLKNSLMLVTALSPVIGYDKAAKMAHYAEQKNVSLAEANQELKFLSKEEFDKVVDPYKMTKGGIL</sequence>
<dbReference type="Proteomes" id="UP000008303">
    <property type="component" value="Chromosome"/>
</dbReference>
<dbReference type="InterPro" id="IPR020557">
    <property type="entry name" value="Fumarate_lyase_CS"/>
</dbReference>
<dbReference type="InterPro" id="IPR000362">
    <property type="entry name" value="Fumarate_lyase_fam"/>
</dbReference>
<reference evidence="7" key="1">
    <citation type="journal article" date="2011" name="Appl. Environ. Microbiol.">
        <title>Common ancestry and novel genetic traits of Francisella novicida-like isolates from North America and Australia as revealed by comparative genomic analyses.</title>
        <authorList>
            <person name="Siddaramappa S."/>
            <person name="Challacombe J.F."/>
            <person name="Petersen J.M."/>
            <person name="Pillai S."/>
            <person name="Hogg G."/>
            <person name="Kuske C.R."/>
        </authorList>
    </citation>
    <scope>NUCLEOTIDE SEQUENCE [LARGE SCALE GENOMIC DNA]</scope>
    <source>
        <strain evidence="7">3523</strain>
    </source>
</reference>
<dbReference type="GO" id="GO:0006108">
    <property type="term" value="P:malate metabolic process"/>
    <property type="evidence" value="ECO:0007669"/>
    <property type="project" value="TreeGrafter"/>
</dbReference>
<dbReference type="RefSeq" id="WP_014547544.1">
    <property type="nucleotide sequence ID" value="NC_017449.1"/>
</dbReference>
<dbReference type="InterPro" id="IPR008948">
    <property type="entry name" value="L-Aspartase-like"/>
</dbReference>
<keyword evidence="2 3" id="KW-0456">Lyase</keyword>
<dbReference type="Pfam" id="PF00206">
    <property type="entry name" value="Lyase_1"/>
    <property type="match status" value="1"/>
</dbReference>
<feature type="binding site" evidence="3">
    <location>
        <begin position="137"/>
        <end position="139"/>
    </location>
    <ligand>
        <name>substrate</name>
    </ligand>
</feature>
<comment type="function">
    <text evidence="3">Involved in the TCA cycle. Catalyzes the stereospecific interconversion of fumarate to L-malate.</text>
</comment>
<dbReference type="PATRIC" id="fig|676032.3.peg.210"/>
<dbReference type="InterPro" id="IPR024083">
    <property type="entry name" value="Fumarase/histidase_N"/>
</dbReference>
<comment type="catalytic activity">
    <reaction evidence="3">
        <text>(S)-malate = fumarate + H2O</text>
        <dbReference type="Rhea" id="RHEA:12460"/>
        <dbReference type="ChEBI" id="CHEBI:15377"/>
        <dbReference type="ChEBI" id="CHEBI:15589"/>
        <dbReference type="ChEBI" id="CHEBI:29806"/>
        <dbReference type="EC" id="4.2.1.2"/>
    </reaction>
</comment>
<dbReference type="CDD" id="cd01362">
    <property type="entry name" value="Fumarase_classII"/>
    <property type="match status" value="1"/>
</dbReference>
<comment type="pathway">
    <text evidence="3">Carbohydrate metabolism; tricarboxylic acid cycle; (S)-malate from fumarate: step 1/1.</text>
</comment>
<dbReference type="PROSITE" id="PS00163">
    <property type="entry name" value="FUMARATE_LYASES"/>
    <property type="match status" value="1"/>
</dbReference>
<dbReference type="Gene3D" id="1.20.200.10">
    <property type="entry name" value="Fumarase/aspartase (Central domain)"/>
    <property type="match status" value="1"/>
</dbReference>
<dbReference type="GO" id="GO:0004333">
    <property type="term" value="F:fumarate hydratase activity"/>
    <property type="evidence" value="ECO:0007669"/>
    <property type="project" value="UniProtKB-UniRule"/>
</dbReference>
<evidence type="ECO:0000256" key="1">
    <source>
        <dbReference type="ARBA" id="ARBA00009084"/>
    </source>
</evidence>
<dbReference type="FunFam" id="1.10.40.30:FF:000002">
    <property type="entry name" value="Fumarate hydratase class II"/>
    <property type="match status" value="1"/>
</dbReference>
<dbReference type="PRINTS" id="PR00149">
    <property type="entry name" value="FUMRATELYASE"/>
</dbReference>
<feature type="binding site" evidence="3">
    <location>
        <position position="317"/>
    </location>
    <ligand>
        <name>substrate</name>
    </ligand>
</feature>
<dbReference type="HAMAP" id="MF_00743">
    <property type="entry name" value="FumaraseC"/>
    <property type="match status" value="1"/>
</dbReference>
<comment type="miscellaneous">
    <text evidence="3">There are 2 substrate-binding sites: the catalytic A site, and the non-catalytic B site that may play a role in the transfer of substrate or product between the active site and the solvent. Alternatively, the B site may bind allosteric effectors.</text>
</comment>
<feature type="binding site" evidence="3">
    <location>
        <begin position="96"/>
        <end position="98"/>
    </location>
    <ligand>
        <name>substrate</name>
    </ligand>
</feature>
<dbReference type="Pfam" id="PF10415">
    <property type="entry name" value="FumaraseC_C"/>
    <property type="match status" value="1"/>
</dbReference>
<comment type="subunit">
    <text evidence="3">Homotetramer.</text>
</comment>
<proteinExistence type="inferred from homology"/>
<feature type="binding site" description="in site B" evidence="3">
    <location>
        <begin position="127"/>
        <end position="130"/>
    </location>
    <ligand>
        <name>substrate</name>
    </ligand>
</feature>